<proteinExistence type="predicted"/>
<evidence type="ECO:0000259" key="1">
    <source>
        <dbReference type="Pfam" id="PF13480"/>
    </source>
</evidence>
<dbReference type="AlphaFoldDB" id="A0A098TII3"/>
<gene>
    <name evidence="2" type="ORF">DO97_09180</name>
</gene>
<name>A0A098TII3_9CYAN</name>
<accession>A0A098TII3</accession>
<dbReference type="Pfam" id="PF13480">
    <property type="entry name" value="Acetyltransf_6"/>
    <property type="match status" value="1"/>
</dbReference>
<dbReference type="InterPro" id="IPR050644">
    <property type="entry name" value="PG_Glycine_Bridge_Synth"/>
</dbReference>
<protein>
    <recommendedName>
        <fullName evidence="1">BioF2-like acetyltransferase domain-containing protein</fullName>
    </recommendedName>
</protein>
<dbReference type="SUPFAM" id="SSF55729">
    <property type="entry name" value="Acyl-CoA N-acyltransferases (Nat)"/>
    <property type="match status" value="1"/>
</dbReference>
<dbReference type="PANTHER" id="PTHR36174:SF1">
    <property type="entry name" value="LIPID II:GLYCINE GLYCYLTRANSFERASE"/>
    <property type="match status" value="1"/>
</dbReference>
<feature type="domain" description="BioF2-like acetyltransferase" evidence="1">
    <location>
        <begin position="161"/>
        <end position="292"/>
    </location>
</feature>
<organism evidence="2 3">
    <name type="scientific">Neosynechococcus sphagnicola sy1</name>
    <dbReference type="NCBI Taxonomy" id="1497020"/>
    <lineage>
        <taxon>Bacteria</taxon>
        <taxon>Bacillati</taxon>
        <taxon>Cyanobacteriota</taxon>
        <taxon>Cyanophyceae</taxon>
        <taxon>Neosynechococcales</taxon>
        <taxon>Neosynechococcaceae</taxon>
        <taxon>Neosynechococcus</taxon>
    </lineage>
</organism>
<dbReference type="InterPro" id="IPR038740">
    <property type="entry name" value="BioF2-like_GNAT_dom"/>
</dbReference>
<reference evidence="2 3" key="1">
    <citation type="journal article" date="2014" name="Mol. Ecol.">
        <title>Evolution of Synechococcus.</title>
        <authorList>
            <person name="Dvorak P."/>
            <person name="Casamatta D."/>
            <person name="Hasler P."/>
            <person name="Poulickova A."/>
            <person name="Ondrej V."/>
            <person name="Sanges R."/>
        </authorList>
    </citation>
    <scope>NUCLEOTIDE SEQUENCE [LARGE SCALE GENOMIC DNA]</scope>
    <source>
        <strain evidence="2 3">CAUP A 1101</strain>
    </source>
</reference>
<sequence>MDVQILDCSSVVWLETLEHLRHDIYHRPGYLALEASRIEATAAAILITEKQQQFFLPYLVRSCDRLLENESGESPVFDLISPYGYPGILLSDAAWESTFIQQAFTMMIEKFKGMGICSAFLRLHPILNQNFDQIYPGLGLQLTGETIAVDLTLSDAEIWQQTRSEHRNKINRCKRQGFVARMVEPALFIEKFNEIYEETMDRVLASQSYYFGLEYLFGLLRAWEKHLHLCIVELNEQVVCAGLFTSCGGMVQYHLGGTKGGYLKQAPSKLMFDHVRYWAKQQGNTLFHLGGGVGGAADSLYHFKAGFSRQRYQFSTLRLILNETLYTEMVELRARQLGTNLCKLRETSFFPAYRCSVMPVASP</sequence>
<dbReference type="OrthoDB" id="9785911at2"/>
<comment type="caution">
    <text evidence="2">The sequence shown here is derived from an EMBL/GenBank/DDBJ whole genome shotgun (WGS) entry which is preliminary data.</text>
</comment>
<evidence type="ECO:0000313" key="2">
    <source>
        <dbReference type="EMBL" id="KGF72375.1"/>
    </source>
</evidence>
<dbReference type="InterPro" id="IPR016181">
    <property type="entry name" value="Acyl_CoA_acyltransferase"/>
</dbReference>
<dbReference type="STRING" id="1497020.DO97_09180"/>
<keyword evidence="3" id="KW-1185">Reference proteome</keyword>
<evidence type="ECO:0000313" key="3">
    <source>
        <dbReference type="Proteomes" id="UP000030170"/>
    </source>
</evidence>
<dbReference type="RefSeq" id="WP_036534021.1">
    <property type="nucleotide sequence ID" value="NZ_JJML01000028.1"/>
</dbReference>
<dbReference type="EMBL" id="JJML01000028">
    <property type="protein sequence ID" value="KGF72375.1"/>
    <property type="molecule type" value="Genomic_DNA"/>
</dbReference>
<dbReference type="Proteomes" id="UP000030170">
    <property type="component" value="Unassembled WGS sequence"/>
</dbReference>
<dbReference type="PANTHER" id="PTHR36174">
    <property type="entry name" value="LIPID II:GLYCINE GLYCYLTRANSFERASE"/>
    <property type="match status" value="1"/>
</dbReference>
<dbReference type="Gene3D" id="3.40.630.30">
    <property type="match status" value="1"/>
</dbReference>